<dbReference type="PANTHER" id="PTHR47506">
    <property type="entry name" value="TRANSCRIPTIONAL REGULATORY PROTEIN"/>
    <property type="match status" value="1"/>
</dbReference>
<evidence type="ECO:0000313" key="6">
    <source>
        <dbReference type="EMBL" id="QIZ08514.1"/>
    </source>
</evidence>
<dbReference type="GO" id="GO:0003677">
    <property type="term" value="F:DNA binding"/>
    <property type="evidence" value="ECO:0007669"/>
    <property type="project" value="UniProtKB-UniRule"/>
</dbReference>
<evidence type="ECO:0000256" key="1">
    <source>
        <dbReference type="ARBA" id="ARBA00023015"/>
    </source>
</evidence>
<name>A0A6H1P4J0_PRIMG</name>
<dbReference type="AlphaFoldDB" id="A0A6H1P4J0"/>
<keyword evidence="3" id="KW-0804">Transcription</keyword>
<keyword evidence="2 4" id="KW-0238">DNA-binding</keyword>
<dbReference type="InterPro" id="IPR011075">
    <property type="entry name" value="TetR_C"/>
</dbReference>
<keyword evidence="1" id="KW-0805">Transcription regulation</keyword>
<dbReference type="Pfam" id="PF16925">
    <property type="entry name" value="TetR_C_13"/>
    <property type="match status" value="1"/>
</dbReference>
<dbReference type="InterPro" id="IPR001647">
    <property type="entry name" value="HTH_TetR"/>
</dbReference>
<dbReference type="PANTHER" id="PTHR47506:SF10">
    <property type="entry name" value="TRANSCRIPTIONAL REGULATORY PROTEIN"/>
    <property type="match status" value="1"/>
</dbReference>
<dbReference type="EMBL" id="CP051128">
    <property type="protein sequence ID" value="QIZ08514.1"/>
    <property type="molecule type" value="Genomic_DNA"/>
</dbReference>
<dbReference type="InterPro" id="IPR036271">
    <property type="entry name" value="Tet_transcr_reg_TetR-rel_C_sf"/>
</dbReference>
<dbReference type="SUPFAM" id="SSF48498">
    <property type="entry name" value="Tetracyclin repressor-like, C-terminal domain"/>
    <property type="match status" value="1"/>
</dbReference>
<reference evidence="6 7" key="2">
    <citation type="submission" date="2020-04" db="EMBL/GenBank/DDBJ databases">
        <authorList>
            <person name="Fomenkov A."/>
            <person name="Anton B.P."/>
            <person name="Roberts R.J."/>
        </authorList>
    </citation>
    <scope>NUCLEOTIDE SEQUENCE [LARGE SCALE GENOMIC DNA]</scope>
    <source>
        <strain evidence="6 7">S2</strain>
    </source>
</reference>
<feature type="domain" description="HTH tetR-type" evidence="5">
    <location>
        <begin position="6"/>
        <end position="66"/>
    </location>
</feature>
<evidence type="ECO:0000259" key="5">
    <source>
        <dbReference type="PROSITE" id="PS50977"/>
    </source>
</evidence>
<dbReference type="InterPro" id="IPR009057">
    <property type="entry name" value="Homeodomain-like_sf"/>
</dbReference>
<evidence type="ECO:0000256" key="2">
    <source>
        <dbReference type="ARBA" id="ARBA00023125"/>
    </source>
</evidence>
<evidence type="ECO:0000256" key="4">
    <source>
        <dbReference type="PROSITE-ProRule" id="PRU00335"/>
    </source>
</evidence>
<evidence type="ECO:0000256" key="3">
    <source>
        <dbReference type="ARBA" id="ARBA00023163"/>
    </source>
</evidence>
<dbReference type="SUPFAM" id="SSF46689">
    <property type="entry name" value="Homeodomain-like"/>
    <property type="match status" value="1"/>
</dbReference>
<dbReference type="Gene3D" id="1.10.357.10">
    <property type="entry name" value="Tetracycline Repressor, domain 2"/>
    <property type="match status" value="1"/>
</dbReference>
<protein>
    <submittedName>
        <fullName evidence="6">TetR/AcrR family transcriptional regulator</fullName>
    </submittedName>
</protein>
<sequence>MARKKEFDEDAALLKAMRLFWEQGYEKTSMQELVLHMGVHKGSIYDTFGDKQSLYFKTLKRYSEMLEQSVKRRMADTRSAKEAIRVFFEMAIQQQEDFPGIATNSQGCFLVNTAVELAKHDSEAIDWVHLRWTNTEQFIRDLIVEGQQSGEFSKTLNAEGLSYYFINALIGLRVMVKTISDREKLRQIIDMNMSVLE</sequence>
<evidence type="ECO:0000313" key="7">
    <source>
        <dbReference type="Proteomes" id="UP000501868"/>
    </source>
</evidence>
<proteinExistence type="predicted"/>
<dbReference type="Gene3D" id="1.10.10.60">
    <property type="entry name" value="Homeodomain-like"/>
    <property type="match status" value="1"/>
</dbReference>
<dbReference type="PROSITE" id="PS50977">
    <property type="entry name" value="HTH_TETR_2"/>
    <property type="match status" value="1"/>
</dbReference>
<dbReference type="Pfam" id="PF00440">
    <property type="entry name" value="TetR_N"/>
    <property type="match status" value="1"/>
</dbReference>
<gene>
    <name evidence="6" type="ORF">HFZ78_18865</name>
</gene>
<feature type="DNA-binding region" description="H-T-H motif" evidence="4">
    <location>
        <begin position="29"/>
        <end position="48"/>
    </location>
</feature>
<dbReference type="Proteomes" id="UP000501868">
    <property type="component" value="Chromosome"/>
</dbReference>
<organism evidence="6 7">
    <name type="scientific">Priestia megaterium</name>
    <name type="common">Bacillus megaterium</name>
    <dbReference type="NCBI Taxonomy" id="1404"/>
    <lineage>
        <taxon>Bacteria</taxon>
        <taxon>Bacillati</taxon>
        <taxon>Bacillota</taxon>
        <taxon>Bacilli</taxon>
        <taxon>Bacillales</taxon>
        <taxon>Bacillaceae</taxon>
        <taxon>Priestia</taxon>
    </lineage>
</organism>
<reference evidence="6 7" key="1">
    <citation type="submission" date="2020-04" db="EMBL/GenBank/DDBJ databases">
        <title>Genome-Wide Identification of 5-Methylcytosine Sites in Bacterial Genomes By High-Throughput Sequencing of MspJI Restriction Fragments.</title>
        <authorList>
            <person name="Wu V."/>
        </authorList>
    </citation>
    <scope>NUCLEOTIDE SEQUENCE [LARGE SCALE GENOMIC DNA]</scope>
    <source>
        <strain evidence="6 7">S2</strain>
    </source>
</reference>
<accession>A0A6H1P4J0</accession>